<reference evidence="4 5" key="1">
    <citation type="submission" date="2018-09" db="EMBL/GenBank/DDBJ databases">
        <title>Complete genome sequence of Euzebya sp. DY32-46 isolated from seawater of Pacific Ocean.</title>
        <authorList>
            <person name="Xu L."/>
            <person name="Wu Y.-H."/>
            <person name="Xu X.-W."/>
        </authorList>
    </citation>
    <scope>NUCLEOTIDE SEQUENCE [LARGE SCALE GENOMIC DNA]</scope>
    <source>
        <strain evidence="4 5">DY32-46</strain>
    </source>
</reference>
<accession>A0A346Y3K7</accession>
<sequence>MEIDPKNFPRDGFLELLGVEVIDLTPERCEVRLEINDTHHQPYGIVHGGVYCTLAESAASVGAVMAIGGKPAVGMSNHTDFLRSMREGTITAVATPIHVGRSSQLWEVDMTDQEGRKVAQSKVRLFNLPDGVAD</sequence>
<keyword evidence="2" id="KW-0378">Hydrolase</keyword>
<dbReference type="InterPro" id="IPR003736">
    <property type="entry name" value="PAAI_dom"/>
</dbReference>
<dbReference type="InterPro" id="IPR029069">
    <property type="entry name" value="HotDog_dom_sf"/>
</dbReference>
<comment type="similarity">
    <text evidence="1">Belongs to the thioesterase PaaI family.</text>
</comment>
<keyword evidence="5" id="KW-1185">Reference proteome</keyword>
<dbReference type="PANTHER" id="PTHR43240">
    <property type="entry name" value="1,4-DIHYDROXY-2-NAPHTHOYL-COA THIOESTERASE 1"/>
    <property type="match status" value="1"/>
</dbReference>
<feature type="domain" description="Thioesterase" evidence="3">
    <location>
        <begin position="43"/>
        <end position="119"/>
    </location>
</feature>
<dbReference type="Gene3D" id="3.10.129.10">
    <property type="entry name" value="Hotdog Thioesterase"/>
    <property type="match status" value="1"/>
</dbReference>
<dbReference type="InterPro" id="IPR006683">
    <property type="entry name" value="Thioestr_dom"/>
</dbReference>
<dbReference type="AlphaFoldDB" id="A0A346Y3K7"/>
<gene>
    <name evidence="4" type="ORF">DVS28_a4389</name>
</gene>
<dbReference type="GO" id="GO:0005829">
    <property type="term" value="C:cytosol"/>
    <property type="evidence" value="ECO:0007669"/>
    <property type="project" value="TreeGrafter"/>
</dbReference>
<dbReference type="RefSeq" id="WP_114593303.1">
    <property type="nucleotide sequence ID" value="NZ_CP031165.1"/>
</dbReference>
<evidence type="ECO:0000259" key="3">
    <source>
        <dbReference type="Pfam" id="PF03061"/>
    </source>
</evidence>
<dbReference type="PANTHER" id="PTHR43240:SF5">
    <property type="entry name" value="1,4-DIHYDROXY-2-NAPHTHOYL-COA THIOESTERASE 1"/>
    <property type="match status" value="1"/>
</dbReference>
<dbReference type="Pfam" id="PF03061">
    <property type="entry name" value="4HBT"/>
    <property type="match status" value="1"/>
</dbReference>
<dbReference type="SUPFAM" id="SSF54637">
    <property type="entry name" value="Thioesterase/thiol ester dehydrase-isomerase"/>
    <property type="match status" value="1"/>
</dbReference>
<protein>
    <submittedName>
        <fullName evidence="4">ComA operon protein 2</fullName>
    </submittedName>
</protein>
<dbReference type="GO" id="GO:0061522">
    <property type="term" value="F:1,4-dihydroxy-2-naphthoyl-CoA thioesterase activity"/>
    <property type="evidence" value="ECO:0007669"/>
    <property type="project" value="TreeGrafter"/>
</dbReference>
<name>A0A346Y3K7_9ACTN</name>
<organism evidence="4 5">
    <name type="scientific">Euzebya pacifica</name>
    <dbReference type="NCBI Taxonomy" id="1608957"/>
    <lineage>
        <taxon>Bacteria</taxon>
        <taxon>Bacillati</taxon>
        <taxon>Actinomycetota</taxon>
        <taxon>Nitriliruptoria</taxon>
        <taxon>Euzebyales</taxon>
    </lineage>
</organism>
<dbReference type="CDD" id="cd03443">
    <property type="entry name" value="PaaI_thioesterase"/>
    <property type="match status" value="1"/>
</dbReference>
<dbReference type="Proteomes" id="UP000264006">
    <property type="component" value="Chromosome"/>
</dbReference>
<evidence type="ECO:0000313" key="5">
    <source>
        <dbReference type="Proteomes" id="UP000264006"/>
    </source>
</evidence>
<dbReference type="KEGG" id="euz:DVS28_a4389"/>
<dbReference type="OrthoDB" id="9798208at2"/>
<proteinExistence type="inferred from homology"/>
<evidence type="ECO:0000256" key="1">
    <source>
        <dbReference type="ARBA" id="ARBA00008324"/>
    </source>
</evidence>
<dbReference type="EMBL" id="CP031165">
    <property type="protein sequence ID" value="AXV09054.1"/>
    <property type="molecule type" value="Genomic_DNA"/>
</dbReference>
<evidence type="ECO:0000256" key="2">
    <source>
        <dbReference type="ARBA" id="ARBA00022801"/>
    </source>
</evidence>
<evidence type="ECO:0000313" key="4">
    <source>
        <dbReference type="EMBL" id="AXV09054.1"/>
    </source>
</evidence>
<dbReference type="NCBIfam" id="TIGR00369">
    <property type="entry name" value="unchar_dom_1"/>
    <property type="match status" value="1"/>
</dbReference>